<dbReference type="OrthoDB" id="2678913at2759"/>
<dbReference type="InterPro" id="IPR052925">
    <property type="entry name" value="Phage_Integrase-like_Recomb"/>
</dbReference>
<proteinExistence type="predicted"/>
<reference evidence="2 3" key="1">
    <citation type="submission" date="2014-04" db="EMBL/GenBank/DDBJ databases">
        <authorList>
            <consortium name="DOE Joint Genome Institute"/>
            <person name="Kuo A."/>
            <person name="Kohler A."/>
            <person name="Jargeat P."/>
            <person name="Nagy L.G."/>
            <person name="Floudas D."/>
            <person name="Copeland A."/>
            <person name="Barry K.W."/>
            <person name="Cichocki N."/>
            <person name="Veneault-Fourrey C."/>
            <person name="LaButti K."/>
            <person name="Lindquist E.A."/>
            <person name="Lipzen A."/>
            <person name="Lundell T."/>
            <person name="Morin E."/>
            <person name="Murat C."/>
            <person name="Sun H."/>
            <person name="Tunlid A."/>
            <person name="Henrissat B."/>
            <person name="Grigoriev I.V."/>
            <person name="Hibbett D.S."/>
            <person name="Martin F."/>
            <person name="Nordberg H.P."/>
            <person name="Cantor M.N."/>
            <person name="Hua S.X."/>
        </authorList>
    </citation>
    <scope>NUCLEOTIDE SEQUENCE [LARGE SCALE GENOMIC DNA]</scope>
    <source>
        <strain evidence="2 3">Ve08.2h10</strain>
    </source>
</reference>
<organism evidence="2 3">
    <name type="scientific">Paxillus rubicundulus Ve08.2h10</name>
    <dbReference type="NCBI Taxonomy" id="930991"/>
    <lineage>
        <taxon>Eukaryota</taxon>
        <taxon>Fungi</taxon>
        <taxon>Dikarya</taxon>
        <taxon>Basidiomycota</taxon>
        <taxon>Agaricomycotina</taxon>
        <taxon>Agaricomycetes</taxon>
        <taxon>Agaricomycetidae</taxon>
        <taxon>Boletales</taxon>
        <taxon>Paxilineae</taxon>
        <taxon>Paxillaceae</taxon>
        <taxon>Paxillus</taxon>
    </lineage>
</organism>
<dbReference type="EMBL" id="KN825319">
    <property type="protein sequence ID" value="KIK92064.1"/>
    <property type="molecule type" value="Genomic_DNA"/>
</dbReference>
<dbReference type="InterPro" id="IPR013762">
    <property type="entry name" value="Integrase-like_cat_sf"/>
</dbReference>
<dbReference type="InParanoid" id="A0A0D0DZ19"/>
<dbReference type="GO" id="GO:0006310">
    <property type="term" value="P:DNA recombination"/>
    <property type="evidence" value="ECO:0007669"/>
    <property type="project" value="UniProtKB-KW"/>
</dbReference>
<gene>
    <name evidence="2" type="ORF">PAXRUDRAFT_794795</name>
</gene>
<dbReference type="AlphaFoldDB" id="A0A0D0DZ19"/>
<dbReference type="Proteomes" id="UP000054538">
    <property type="component" value="Unassembled WGS sequence"/>
</dbReference>
<keyword evidence="1" id="KW-0233">DNA recombination</keyword>
<dbReference type="GO" id="GO:0003677">
    <property type="term" value="F:DNA binding"/>
    <property type="evidence" value="ECO:0007669"/>
    <property type="project" value="InterPro"/>
</dbReference>
<evidence type="ECO:0000256" key="1">
    <source>
        <dbReference type="ARBA" id="ARBA00023172"/>
    </source>
</evidence>
<dbReference type="Gene3D" id="1.10.443.10">
    <property type="entry name" value="Intergrase catalytic core"/>
    <property type="match status" value="1"/>
</dbReference>
<evidence type="ECO:0000313" key="3">
    <source>
        <dbReference type="Proteomes" id="UP000054538"/>
    </source>
</evidence>
<evidence type="ECO:0008006" key="4">
    <source>
        <dbReference type="Google" id="ProtNLM"/>
    </source>
</evidence>
<dbReference type="GO" id="GO:0015074">
    <property type="term" value="P:DNA integration"/>
    <property type="evidence" value="ECO:0007669"/>
    <property type="project" value="InterPro"/>
</dbReference>
<dbReference type="STRING" id="930991.A0A0D0DZ19"/>
<protein>
    <recommendedName>
        <fullName evidence="4">Tyr recombinase domain-containing protein</fullName>
    </recommendedName>
</protein>
<sequence length="338" mass="37324">MPMDSSVPLTPFHFTTSAPPILETTLDRILHVIGASWTDSTKELYGTGLLIFHVYSDLNQIPEPKYSSSAITNYASALCAWHILHGHPLSIQRDELKTILNGATRLTPKTSKRSQRPPLTIEAVKVIRAHLNLDDPRDAAIFACIIIVLYCVARLGEFTVPAISKFNPSEHITRAGLLHLWDPEGLLVMKFRIPFTKCSATGEDTQCTPLPGCITDPQAALENHFRVNPAPQDAHLFSWKHPKSGLCPLSKTEVTSRLTAVSKACSLSNLKGHSLRIGGTLHYLLKGVPFDVVKVMGRWARNSFTLYLCNHTLILALFLQADNDALASFNHFTMPPGC</sequence>
<evidence type="ECO:0000313" key="2">
    <source>
        <dbReference type="EMBL" id="KIK92064.1"/>
    </source>
</evidence>
<dbReference type="PANTHER" id="PTHR34605">
    <property type="entry name" value="PHAGE_INTEGRASE DOMAIN-CONTAINING PROTEIN"/>
    <property type="match status" value="1"/>
</dbReference>
<reference evidence="3" key="2">
    <citation type="submission" date="2015-01" db="EMBL/GenBank/DDBJ databases">
        <title>Evolutionary Origins and Diversification of the Mycorrhizal Mutualists.</title>
        <authorList>
            <consortium name="DOE Joint Genome Institute"/>
            <consortium name="Mycorrhizal Genomics Consortium"/>
            <person name="Kohler A."/>
            <person name="Kuo A."/>
            <person name="Nagy L.G."/>
            <person name="Floudas D."/>
            <person name="Copeland A."/>
            <person name="Barry K.W."/>
            <person name="Cichocki N."/>
            <person name="Veneault-Fourrey C."/>
            <person name="LaButti K."/>
            <person name="Lindquist E.A."/>
            <person name="Lipzen A."/>
            <person name="Lundell T."/>
            <person name="Morin E."/>
            <person name="Murat C."/>
            <person name="Riley R."/>
            <person name="Ohm R."/>
            <person name="Sun H."/>
            <person name="Tunlid A."/>
            <person name="Henrissat B."/>
            <person name="Grigoriev I.V."/>
            <person name="Hibbett D.S."/>
            <person name="Martin F."/>
        </authorList>
    </citation>
    <scope>NUCLEOTIDE SEQUENCE [LARGE SCALE GENOMIC DNA]</scope>
    <source>
        <strain evidence="3">Ve08.2h10</strain>
    </source>
</reference>
<dbReference type="InterPro" id="IPR011010">
    <property type="entry name" value="DNA_brk_join_enz"/>
</dbReference>
<keyword evidence="3" id="KW-1185">Reference proteome</keyword>
<dbReference type="HOGENOM" id="CLU_003292_2_2_1"/>
<dbReference type="PANTHER" id="PTHR34605:SF3">
    <property type="entry name" value="P CELL-TYPE AGGLUTINATION PROTEIN MAP4-LIKE-RELATED"/>
    <property type="match status" value="1"/>
</dbReference>
<accession>A0A0D0DZ19</accession>
<name>A0A0D0DZ19_9AGAM</name>
<dbReference type="SUPFAM" id="SSF56349">
    <property type="entry name" value="DNA breaking-rejoining enzymes"/>
    <property type="match status" value="1"/>
</dbReference>